<proteinExistence type="predicted"/>
<dbReference type="Gene3D" id="3.40.50.1000">
    <property type="entry name" value="HAD superfamily/HAD-like"/>
    <property type="match status" value="1"/>
</dbReference>
<keyword evidence="2" id="KW-1185">Reference proteome</keyword>
<dbReference type="InterPro" id="IPR023214">
    <property type="entry name" value="HAD_sf"/>
</dbReference>
<sequence>MVVGDTPHDLLAARAADAPLIAVTRHPDVRASLSGEALAVIPTLADPAFTEALDRLAARLETRATVDQGQAITPNE</sequence>
<dbReference type="InterPro" id="IPR036412">
    <property type="entry name" value="HAD-like_sf"/>
</dbReference>
<evidence type="ECO:0000313" key="2">
    <source>
        <dbReference type="Proteomes" id="UP000386847"/>
    </source>
</evidence>
<dbReference type="KEGG" id="rain:Rai3103_02845"/>
<dbReference type="RefSeq" id="WP_153571315.1">
    <property type="nucleotide sequence ID" value="NZ_CP045725.1"/>
</dbReference>
<dbReference type="SUPFAM" id="SSF56784">
    <property type="entry name" value="HAD-like"/>
    <property type="match status" value="1"/>
</dbReference>
<accession>A0A5Q2F7Z8</accession>
<organism evidence="1 2">
    <name type="scientific">Raineyella fluvialis</name>
    <dbReference type="NCBI Taxonomy" id="2662261"/>
    <lineage>
        <taxon>Bacteria</taxon>
        <taxon>Bacillati</taxon>
        <taxon>Actinomycetota</taxon>
        <taxon>Actinomycetes</taxon>
        <taxon>Propionibacteriales</taxon>
        <taxon>Propionibacteriaceae</taxon>
        <taxon>Raineyella</taxon>
    </lineage>
</organism>
<evidence type="ECO:0000313" key="1">
    <source>
        <dbReference type="EMBL" id="QGF22788.1"/>
    </source>
</evidence>
<dbReference type="EMBL" id="CP045725">
    <property type="protein sequence ID" value="QGF22788.1"/>
    <property type="molecule type" value="Genomic_DNA"/>
</dbReference>
<dbReference type="Proteomes" id="UP000386847">
    <property type="component" value="Chromosome"/>
</dbReference>
<protein>
    <submittedName>
        <fullName evidence="1">Uncharacterized protein</fullName>
    </submittedName>
</protein>
<reference evidence="1 2" key="1">
    <citation type="submission" date="2019-10" db="EMBL/GenBank/DDBJ databases">
        <title>Genomic analysis of Raineyella sp. CBA3103.</title>
        <authorList>
            <person name="Roh S.W."/>
        </authorList>
    </citation>
    <scope>NUCLEOTIDE SEQUENCE [LARGE SCALE GENOMIC DNA]</scope>
    <source>
        <strain evidence="1 2">CBA3103</strain>
    </source>
</reference>
<gene>
    <name evidence="1" type="ORF">Rai3103_02845</name>
</gene>
<dbReference type="AlphaFoldDB" id="A0A5Q2F7Z8"/>
<name>A0A5Q2F7Z8_9ACTN</name>